<keyword evidence="2" id="KW-1185">Reference proteome</keyword>
<organism evidence="2 3">
    <name type="scientific">Pyricularia grisea</name>
    <name type="common">Crabgrass-specific blast fungus</name>
    <name type="synonym">Magnaporthe grisea</name>
    <dbReference type="NCBI Taxonomy" id="148305"/>
    <lineage>
        <taxon>Eukaryota</taxon>
        <taxon>Fungi</taxon>
        <taxon>Dikarya</taxon>
        <taxon>Ascomycota</taxon>
        <taxon>Pezizomycotina</taxon>
        <taxon>Sordariomycetes</taxon>
        <taxon>Sordariomycetidae</taxon>
        <taxon>Magnaporthales</taxon>
        <taxon>Pyriculariaceae</taxon>
        <taxon>Pyricularia</taxon>
    </lineage>
</organism>
<evidence type="ECO:0000256" key="1">
    <source>
        <dbReference type="SAM" id="MobiDB-lite"/>
    </source>
</evidence>
<evidence type="ECO:0000313" key="2">
    <source>
        <dbReference type="Proteomes" id="UP000515153"/>
    </source>
</evidence>
<dbReference type="GeneID" id="41957703"/>
<feature type="compositionally biased region" description="Pro residues" evidence="1">
    <location>
        <begin position="1"/>
        <end position="10"/>
    </location>
</feature>
<evidence type="ECO:0000313" key="3">
    <source>
        <dbReference type="RefSeq" id="XP_030984890.1"/>
    </source>
</evidence>
<dbReference type="RefSeq" id="XP_030984890.1">
    <property type="nucleotide sequence ID" value="XM_031122792.1"/>
</dbReference>
<feature type="region of interest" description="Disordered" evidence="1">
    <location>
        <begin position="1"/>
        <end position="52"/>
    </location>
</feature>
<sequence length="337" mass="37839">MPLSPFPMRPLPETSILKKGDPAPPPLDPRAFPRLSPSQLPENAVDDDEDEDMLPPASMIAILPIKSRPGNMRLPRYPKNLNSIVHDQWQRAPTQPFNRPPNPNQKHLQRRLPEETGLQNDSAAGEGNAVGRLLRSQSDTTVFGSNPGNNPISNIRSSSQQTLMEYDADKPLLRVVGFEYSPNPQARSSLVVAASPSGSDQQRDCRRIELHTLTYDPNRGNPNVVLFGYDIFRLYEELPEPVYLYLCIDDYEGESLFTQSQIFDSLKQHTYQPETREIYINDGDITILLENPYRAEGRKDRRAAEVASFAKLIVDKAGVKFSRSPTEDSIIGKVLGM</sequence>
<accession>A0A6P8BCK8</accession>
<name>A0A6P8BCK8_PYRGI</name>
<proteinExistence type="predicted"/>
<reference evidence="3" key="3">
    <citation type="submission" date="2025-08" db="UniProtKB">
        <authorList>
            <consortium name="RefSeq"/>
        </authorList>
    </citation>
    <scope>IDENTIFICATION</scope>
    <source>
        <strain evidence="3">NI907</strain>
    </source>
</reference>
<protein>
    <submittedName>
        <fullName evidence="3">Uncharacterized protein</fullName>
    </submittedName>
</protein>
<dbReference type="KEGG" id="pgri:PgNI_02734"/>
<gene>
    <name evidence="3" type="ORF">PgNI_02734</name>
</gene>
<dbReference type="Proteomes" id="UP000515153">
    <property type="component" value="Unplaced"/>
</dbReference>
<reference evidence="3" key="1">
    <citation type="journal article" date="2019" name="Mol. Biol. Evol.">
        <title>Blast fungal genomes show frequent chromosomal changes, gene gains and losses, and effector gene turnover.</title>
        <authorList>
            <person name="Gomez Luciano L.B."/>
            <person name="Jason Tsai I."/>
            <person name="Chuma I."/>
            <person name="Tosa Y."/>
            <person name="Chen Y.H."/>
            <person name="Li J.Y."/>
            <person name="Li M.Y."/>
            <person name="Jade Lu M.Y."/>
            <person name="Nakayashiki H."/>
            <person name="Li W.H."/>
        </authorList>
    </citation>
    <scope>NUCLEOTIDE SEQUENCE</scope>
    <source>
        <strain evidence="3">NI907</strain>
    </source>
</reference>
<dbReference type="AlphaFoldDB" id="A0A6P8BCK8"/>
<reference evidence="3" key="2">
    <citation type="submission" date="2019-10" db="EMBL/GenBank/DDBJ databases">
        <authorList>
            <consortium name="NCBI Genome Project"/>
        </authorList>
    </citation>
    <scope>NUCLEOTIDE SEQUENCE</scope>
    <source>
        <strain evidence="3">NI907</strain>
    </source>
</reference>